<dbReference type="InterPro" id="IPR041685">
    <property type="entry name" value="AAA_GajA/Old/RecF-like"/>
</dbReference>
<feature type="domain" description="Endonuclease GajA/Old nuclease/RecF-like AAA" evidence="1">
    <location>
        <begin position="2"/>
        <end position="308"/>
    </location>
</feature>
<sequence length="395" mass="45779">MEKLIVKNFGPIKEAEIDLTKYVVFIGDTSTGKSVLAKLISIFRDNDLTFGIDRLEELRKLFIHYNIDFSFKRSSFEYINNNLRITVFNRDLKVYEDNKLLVLDDNLESARKNSLIDVNNRINKILKNDNKQYASKEIDELNEILRKFIDFNRSLPHSLPIYIPAERILVSMLSSSISGLWANNVALPTCFKDFSARYEVAKKEVKQLYFESFNISFNGNNEDDYIKIGDDEYVLSKTSSGIQSLLPLLIVFESETNQSNSNLIKTFLIEEPEMNLFPIKQKKLIDHLIEKISSTDHNLVITTHSPYILTALDTLILASNTFIEHSELEKEIDEIISQRKWLNYDEISVYEVRNDGKVYSIKNEEFRSIDTNAIDGVSDIISEEFDKLTELRYAQ</sequence>
<dbReference type="InterPro" id="IPR051396">
    <property type="entry name" value="Bact_Antivir_Def_Nuclease"/>
</dbReference>
<dbReference type="Proteomes" id="UP000603728">
    <property type="component" value="Unassembled WGS sequence"/>
</dbReference>
<name>A0ABS1KDR0_9FLAO</name>
<dbReference type="EMBL" id="JAERSF010000002">
    <property type="protein sequence ID" value="MBL0737352.1"/>
    <property type="molecule type" value="Genomic_DNA"/>
</dbReference>
<dbReference type="Pfam" id="PF13175">
    <property type="entry name" value="AAA_15"/>
    <property type="match status" value="1"/>
</dbReference>
<protein>
    <submittedName>
        <fullName evidence="2">AAA family ATPase</fullName>
    </submittedName>
</protein>
<dbReference type="Gene3D" id="3.40.50.300">
    <property type="entry name" value="P-loop containing nucleotide triphosphate hydrolases"/>
    <property type="match status" value="1"/>
</dbReference>
<proteinExistence type="predicted"/>
<dbReference type="PANTHER" id="PTHR43581:SF4">
    <property type="entry name" value="ATP_GTP PHOSPHATASE"/>
    <property type="match status" value="1"/>
</dbReference>
<evidence type="ECO:0000313" key="2">
    <source>
        <dbReference type="EMBL" id="MBL0737352.1"/>
    </source>
</evidence>
<evidence type="ECO:0000313" key="3">
    <source>
        <dbReference type="Proteomes" id="UP000603728"/>
    </source>
</evidence>
<dbReference type="InterPro" id="IPR027417">
    <property type="entry name" value="P-loop_NTPase"/>
</dbReference>
<evidence type="ECO:0000259" key="1">
    <source>
        <dbReference type="Pfam" id="PF13175"/>
    </source>
</evidence>
<comment type="caution">
    <text evidence="2">The sequence shown here is derived from an EMBL/GenBank/DDBJ whole genome shotgun (WGS) entry which is preliminary data.</text>
</comment>
<accession>A0ABS1KDR0</accession>
<reference evidence="2 3" key="1">
    <citation type="submission" date="2021-01" db="EMBL/GenBank/DDBJ databases">
        <title>Genome seq and assembly of Flavobacterium sp. GN10.</title>
        <authorList>
            <person name="Chhetri G."/>
        </authorList>
    </citation>
    <scope>NUCLEOTIDE SEQUENCE [LARGE SCALE GENOMIC DNA]</scope>
    <source>
        <strain evidence="2 3">GN10</strain>
    </source>
</reference>
<keyword evidence="3" id="KW-1185">Reference proteome</keyword>
<dbReference type="SUPFAM" id="SSF52540">
    <property type="entry name" value="P-loop containing nucleoside triphosphate hydrolases"/>
    <property type="match status" value="1"/>
</dbReference>
<dbReference type="PANTHER" id="PTHR43581">
    <property type="entry name" value="ATP/GTP PHOSPHATASE"/>
    <property type="match status" value="1"/>
</dbReference>
<gene>
    <name evidence="2" type="ORF">JI750_10670</name>
</gene>
<organism evidence="2 3">
    <name type="scientific">Flavobacterium tagetis</name>
    <dbReference type="NCBI Taxonomy" id="2801336"/>
    <lineage>
        <taxon>Bacteria</taxon>
        <taxon>Pseudomonadati</taxon>
        <taxon>Bacteroidota</taxon>
        <taxon>Flavobacteriia</taxon>
        <taxon>Flavobacteriales</taxon>
        <taxon>Flavobacteriaceae</taxon>
        <taxon>Flavobacterium</taxon>
    </lineage>
</organism>
<dbReference type="RefSeq" id="WP_202001300.1">
    <property type="nucleotide sequence ID" value="NZ_JAERSF010000002.1"/>
</dbReference>